<keyword evidence="4" id="KW-1185">Reference proteome</keyword>
<dbReference type="InterPro" id="IPR006016">
    <property type="entry name" value="UspA"/>
</dbReference>
<evidence type="ECO:0000256" key="1">
    <source>
        <dbReference type="ARBA" id="ARBA00008791"/>
    </source>
</evidence>
<dbReference type="PRINTS" id="PR01438">
    <property type="entry name" value="UNVRSLSTRESS"/>
</dbReference>
<dbReference type="PANTHER" id="PTHR46268:SF6">
    <property type="entry name" value="UNIVERSAL STRESS PROTEIN UP12"/>
    <property type="match status" value="1"/>
</dbReference>
<feature type="domain" description="UspA" evidence="2">
    <location>
        <begin position="7"/>
        <end position="144"/>
    </location>
</feature>
<proteinExistence type="inferred from homology"/>
<dbReference type="RefSeq" id="WP_317714591.1">
    <property type="nucleotide sequence ID" value="NZ_JAHVCV010000005.1"/>
</dbReference>
<evidence type="ECO:0000313" key="3">
    <source>
        <dbReference type="EMBL" id="MDV7136607.1"/>
    </source>
</evidence>
<sequence>MSDNPPITVGVVAGEADYAAVEWATYEAAVRGAPLLIVTVIEDLEPTMRAWRLPAEYVHDVARTAQGVVTEASVVARVIANQAGVRDLEIGGKVIRGATRDKLIAQSSDAAMMVFGARSKHGLRPDPIASALAMHARCPVVLVPTTRSTETPAHRIVVGVDGSPASAEAVAAAFDEADRRDAPLLAVHSWKENKVHSAFADPEDSRLIDLQEAENAVIAEQLAGWRQDYPDVDVTYRSMHGDPADVLAQVSREAELLVVGSRGLGGFTGMLLGSTSQQLMHDPPCPTLIARHRERDGQTLFHRFTQAVPATRP</sequence>
<evidence type="ECO:0000313" key="4">
    <source>
        <dbReference type="Proteomes" id="UP001185792"/>
    </source>
</evidence>
<reference evidence="3 4" key="1">
    <citation type="submission" date="2023-10" db="EMBL/GenBank/DDBJ databases">
        <title>Development of a sustainable strategy for remediation of hydrocarbon-contaminated territories based on the waste exchange concept.</title>
        <authorList>
            <person name="Krivoruchko A."/>
        </authorList>
    </citation>
    <scope>NUCLEOTIDE SEQUENCE [LARGE SCALE GENOMIC DNA]</scope>
    <source>
        <strain evidence="3 4">IEGM 1236</strain>
    </source>
</reference>
<accession>A0ABU4EZC6</accession>
<organism evidence="3 4">
    <name type="scientific">Williamsia marianensis</name>
    <dbReference type="NCBI Taxonomy" id="85044"/>
    <lineage>
        <taxon>Bacteria</taxon>
        <taxon>Bacillati</taxon>
        <taxon>Actinomycetota</taxon>
        <taxon>Actinomycetes</taxon>
        <taxon>Mycobacteriales</taxon>
        <taxon>Nocardiaceae</taxon>
        <taxon>Williamsia</taxon>
    </lineage>
</organism>
<dbReference type="EMBL" id="JAWLUM010000004">
    <property type="protein sequence ID" value="MDV7136607.1"/>
    <property type="molecule type" value="Genomic_DNA"/>
</dbReference>
<feature type="domain" description="UspA" evidence="2">
    <location>
        <begin position="154"/>
        <end position="291"/>
    </location>
</feature>
<dbReference type="InterPro" id="IPR014729">
    <property type="entry name" value="Rossmann-like_a/b/a_fold"/>
</dbReference>
<comment type="similarity">
    <text evidence="1">Belongs to the universal stress protein A family.</text>
</comment>
<dbReference type="PANTHER" id="PTHR46268">
    <property type="entry name" value="STRESS RESPONSE PROTEIN NHAX"/>
    <property type="match status" value="1"/>
</dbReference>
<dbReference type="InterPro" id="IPR006015">
    <property type="entry name" value="Universal_stress_UspA"/>
</dbReference>
<dbReference type="Gene3D" id="3.40.50.620">
    <property type="entry name" value="HUPs"/>
    <property type="match status" value="2"/>
</dbReference>
<protein>
    <submittedName>
        <fullName evidence="3">Universal stress protein</fullName>
    </submittedName>
</protein>
<name>A0ABU4EZC6_WILMA</name>
<dbReference type="Proteomes" id="UP001185792">
    <property type="component" value="Unassembled WGS sequence"/>
</dbReference>
<dbReference type="SUPFAM" id="SSF52402">
    <property type="entry name" value="Adenine nucleotide alpha hydrolases-like"/>
    <property type="match status" value="2"/>
</dbReference>
<evidence type="ECO:0000259" key="2">
    <source>
        <dbReference type="Pfam" id="PF00582"/>
    </source>
</evidence>
<dbReference type="Pfam" id="PF00582">
    <property type="entry name" value="Usp"/>
    <property type="match status" value="2"/>
</dbReference>
<gene>
    <name evidence="3" type="ORF">R4198_23175</name>
</gene>
<comment type="caution">
    <text evidence="3">The sequence shown here is derived from an EMBL/GenBank/DDBJ whole genome shotgun (WGS) entry which is preliminary data.</text>
</comment>